<dbReference type="CDD" id="cd13131">
    <property type="entry name" value="MATE_NorM_like"/>
    <property type="match status" value="1"/>
</dbReference>
<dbReference type="PANTHER" id="PTHR43298:SF2">
    <property type="entry name" value="FMN_FAD EXPORTER YEEO-RELATED"/>
    <property type="match status" value="1"/>
</dbReference>
<feature type="transmembrane region" description="Helical" evidence="10">
    <location>
        <begin position="101"/>
        <end position="124"/>
    </location>
</feature>
<keyword evidence="4" id="KW-1003">Cell membrane</keyword>
<dbReference type="RefSeq" id="WP_289828612.1">
    <property type="nucleotide sequence ID" value="NZ_JAUEDK010000005.1"/>
</dbReference>
<evidence type="ECO:0000256" key="8">
    <source>
        <dbReference type="ARBA" id="ARBA00023136"/>
    </source>
</evidence>
<evidence type="ECO:0000256" key="9">
    <source>
        <dbReference type="ARBA" id="ARBA00031636"/>
    </source>
</evidence>
<dbReference type="InterPro" id="IPR048279">
    <property type="entry name" value="MdtK-like"/>
</dbReference>
<evidence type="ECO:0000313" key="12">
    <source>
        <dbReference type="Proteomes" id="UP001168540"/>
    </source>
</evidence>
<keyword evidence="5 10" id="KW-0812">Transmembrane</keyword>
<name>A0ABT7XJW2_9NEIS</name>
<feature type="transmembrane region" description="Helical" evidence="10">
    <location>
        <begin position="136"/>
        <end position="156"/>
    </location>
</feature>
<evidence type="ECO:0000256" key="1">
    <source>
        <dbReference type="ARBA" id="ARBA00004429"/>
    </source>
</evidence>
<evidence type="ECO:0000256" key="2">
    <source>
        <dbReference type="ARBA" id="ARBA00022448"/>
    </source>
</evidence>
<feature type="transmembrane region" description="Helical" evidence="10">
    <location>
        <begin position="247"/>
        <end position="272"/>
    </location>
</feature>
<feature type="transmembrane region" description="Helical" evidence="10">
    <location>
        <begin position="60"/>
        <end position="81"/>
    </location>
</feature>
<evidence type="ECO:0000256" key="7">
    <source>
        <dbReference type="ARBA" id="ARBA00023065"/>
    </source>
</evidence>
<feature type="transmembrane region" description="Helical" evidence="10">
    <location>
        <begin position="20"/>
        <end position="40"/>
    </location>
</feature>
<feature type="transmembrane region" description="Helical" evidence="10">
    <location>
        <begin position="168"/>
        <end position="188"/>
    </location>
</feature>
<gene>
    <name evidence="11" type="ORF">QU481_04080</name>
</gene>
<feature type="transmembrane region" description="Helical" evidence="10">
    <location>
        <begin position="429"/>
        <end position="455"/>
    </location>
</feature>
<keyword evidence="7" id="KW-0406">Ion transport</keyword>
<reference evidence="11" key="1">
    <citation type="submission" date="2023-06" db="EMBL/GenBank/DDBJ databases">
        <authorList>
            <person name="Zhang S."/>
        </authorList>
    </citation>
    <scope>NUCLEOTIDE SEQUENCE</scope>
    <source>
        <strain evidence="11">SG2303</strain>
    </source>
</reference>
<evidence type="ECO:0000256" key="4">
    <source>
        <dbReference type="ARBA" id="ARBA00022475"/>
    </source>
</evidence>
<dbReference type="PIRSF" id="PIRSF006603">
    <property type="entry name" value="DinF"/>
    <property type="match status" value="1"/>
</dbReference>
<dbReference type="PANTHER" id="PTHR43298">
    <property type="entry name" value="MULTIDRUG RESISTANCE PROTEIN NORM-RELATED"/>
    <property type="match status" value="1"/>
</dbReference>
<accession>A0ABT7XJW2</accession>
<dbReference type="EMBL" id="JAUEDK010000005">
    <property type="protein sequence ID" value="MDN0074066.1"/>
    <property type="molecule type" value="Genomic_DNA"/>
</dbReference>
<dbReference type="Pfam" id="PF01554">
    <property type="entry name" value="MatE"/>
    <property type="match status" value="2"/>
</dbReference>
<organism evidence="11 12">
    <name type="scientific">Crenobacter oryzisoli</name>
    <dbReference type="NCBI Taxonomy" id="3056844"/>
    <lineage>
        <taxon>Bacteria</taxon>
        <taxon>Pseudomonadati</taxon>
        <taxon>Pseudomonadota</taxon>
        <taxon>Betaproteobacteria</taxon>
        <taxon>Neisseriales</taxon>
        <taxon>Neisseriaceae</taxon>
        <taxon>Crenobacter</taxon>
    </lineage>
</organism>
<feature type="transmembrane region" description="Helical" evidence="10">
    <location>
        <begin position="322"/>
        <end position="345"/>
    </location>
</feature>
<dbReference type="NCBIfam" id="TIGR00797">
    <property type="entry name" value="matE"/>
    <property type="match status" value="1"/>
</dbReference>
<evidence type="ECO:0000256" key="10">
    <source>
        <dbReference type="SAM" id="Phobius"/>
    </source>
</evidence>
<comment type="caution">
    <text evidence="11">The sequence shown here is derived from an EMBL/GenBank/DDBJ whole genome shotgun (WGS) entry which is preliminary data.</text>
</comment>
<evidence type="ECO:0000256" key="5">
    <source>
        <dbReference type="ARBA" id="ARBA00022692"/>
    </source>
</evidence>
<keyword evidence="8 10" id="KW-0472">Membrane</keyword>
<dbReference type="InterPro" id="IPR050222">
    <property type="entry name" value="MATE_MdtK"/>
</dbReference>
<feature type="transmembrane region" description="Helical" evidence="10">
    <location>
        <begin position="395"/>
        <end position="417"/>
    </location>
</feature>
<feature type="transmembrane region" description="Helical" evidence="10">
    <location>
        <begin position="208"/>
        <end position="226"/>
    </location>
</feature>
<dbReference type="Proteomes" id="UP001168540">
    <property type="component" value="Unassembled WGS sequence"/>
</dbReference>
<keyword evidence="6 10" id="KW-1133">Transmembrane helix</keyword>
<keyword evidence="3" id="KW-0050">Antiport</keyword>
<feature type="transmembrane region" description="Helical" evidence="10">
    <location>
        <begin position="357"/>
        <end position="375"/>
    </location>
</feature>
<evidence type="ECO:0000256" key="3">
    <source>
        <dbReference type="ARBA" id="ARBA00022449"/>
    </source>
</evidence>
<sequence length="466" mass="50075">MLFELKRAPRAEIRREAGTLIHLALPMLIAQVAQVGTGFVDTVMAGRVGTGDLAAAALGSSVFITLYVTLMGVATSLNPILSQLYGADDKRAIGETGRQGLWFGLMLGLFGMALMFALQAPLRAWLTLPTEVEDKIMLFITGAALGMPAAMMHRALHAYASSLGRPKAIMYVSITALLLNIPLNYAFIHGLLGLPKMGGAGCGWATGTVFWFNAIALFCYIARHEYFKPFGLTERFSRPSPKRFKEFLRLGLPMGLSYFVEVSLFTFIAFLITGFGTVYVASQQAVINFCSLVYMVPQSVSTALSVRVGQNVGAGNPHGARFVSAVGLGVGFAAALLIALLVLLLRTLIMQMYSTDPQVVTIGATLLIFAAFFQLSDATQTIASGALRGYKLTTVPMMIHSVSFWGVGLGLGSWLGLSHGDLLGYTRPMGVYGFWVALVISLTAAAILLVSYLSYASRQRLAHSPQ</sequence>
<keyword evidence="12" id="KW-1185">Reference proteome</keyword>
<evidence type="ECO:0000313" key="11">
    <source>
        <dbReference type="EMBL" id="MDN0074066.1"/>
    </source>
</evidence>
<dbReference type="InterPro" id="IPR002528">
    <property type="entry name" value="MATE_fam"/>
</dbReference>
<evidence type="ECO:0000256" key="6">
    <source>
        <dbReference type="ARBA" id="ARBA00022989"/>
    </source>
</evidence>
<proteinExistence type="predicted"/>
<comment type="subcellular location">
    <subcellularLocation>
        <location evidence="1">Cell inner membrane</location>
        <topology evidence="1">Multi-pass membrane protein</topology>
    </subcellularLocation>
</comment>
<keyword evidence="2" id="KW-0813">Transport</keyword>
<protein>
    <recommendedName>
        <fullName evidence="9">Multidrug-efflux transporter</fullName>
    </recommendedName>
</protein>